<comment type="caution">
    <text evidence="1">The sequence shown here is derived from an EMBL/GenBank/DDBJ whole genome shotgun (WGS) entry which is preliminary data.</text>
</comment>
<dbReference type="EMBL" id="BSDO01000002">
    <property type="protein sequence ID" value="GLI21866.1"/>
    <property type="molecule type" value="Genomic_DNA"/>
</dbReference>
<evidence type="ECO:0000313" key="1">
    <source>
        <dbReference type="EMBL" id="GLI21866.1"/>
    </source>
</evidence>
<name>A0A9W6CGQ1_XANFL</name>
<proteinExistence type="predicted"/>
<organism evidence="1 2">
    <name type="scientific">Xanthobacter flavus</name>
    <dbReference type="NCBI Taxonomy" id="281"/>
    <lineage>
        <taxon>Bacteria</taxon>
        <taxon>Pseudomonadati</taxon>
        <taxon>Pseudomonadota</taxon>
        <taxon>Alphaproteobacteria</taxon>
        <taxon>Hyphomicrobiales</taxon>
        <taxon>Xanthobacteraceae</taxon>
        <taxon>Xanthobacter</taxon>
    </lineage>
</organism>
<accession>A0A9W6CGQ1</accession>
<sequence length="102" mass="11049">MDTPTSRMRAAALSGASPQPAAVFVRSALRRGPPLWFGVDCDPLPLSPGASVIRQTIPRLLSRDPSQGIVAAARLCPLLARHVEPSTQANIRLDTKNRYTLY</sequence>
<dbReference type="Proteomes" id="UP001144397">
    <property type="component" value="Unassembled WGS sequence"/>
</dbReference>
<evidence type="ECO:0000313" key="2">
    <source>
        <dbReference type="Proteomes" id="UP001144397"/>
    </source>
</evidence>
<protein>
    <submittedName>
        <fullName evidence="1">Uncharacterized protein</fullName>
    </submittedName>
</protein>
<reference evidence="1" key="1">
    <citation type="submission" date="2022-12" db="EMBL/GenBank/DDBJ databases">
        <title>Reference genome sequencing for broad-spectrum identification of bacterial and archaeal isolates by mass spectrometry.</title>
        <authorList>
            <person name="Sekiguchi Y."/>
            <person name="Tourlousse D.M."/>
        </authorList>
    </citation>
    <scope>NUCLEOTIDE SEQUENCE</scope>
    <source>
        <strain evidence="1">301</strain>
    </source>
</reference>
<gene>
    <name evidence="1" type="ORF">XFLAVUS301_15400</name>
</gene>
<dbReference type="AlphaFoldDB" id="A0A9W6CGQ1"/>